<dbReference type="KEGG" id="fsc:FSU_0120"/>
<dbReference type="Proteomes" id="UP000001497">
    <property type="component" value="Chromosome"/>
</dbReference>
<dbReference type="EMBL" id="CP002158">
    <property type="protein sequence ID" value="ADL25812.1"/>
    <property type="molecule type" value="Genomic_DNA"/>
</dbReference>
<protein>
    <submittedName>
        <fullName evidence="5">Putative lipoprotein</fullName>
    </submittedName>
</protein>
<evidence type="ECO:0000313" key="5">
    <source>
        <dbReference type="EMBL" id="ADL25812.1"/>
    </source>
</evidence>
<reference evidence="4 7" key="1">
    <citation type="submission" date="2009-10" db="EMBL/GenBank/DDBJ databases">
        <title>Complete sequence of Fibrobacter succinogenes subsp. succinogenes S85.</title>
        <authorList>
            <consortium name="US DOE Joint Genome Institute"/>
            <person name="Lucas S."/>
            <person name="Copeland A."/>
            <person name="Lapidus A."/>
            <person name="Glavina del Rio T."/>
            <person name="Tice H."/>
            <person name="Bruce D."/>
            <person name="Goodwin L."/>
            <person name="Pitluck S."/>
            <person name="Chertkov O."/>
            <person name="Detter J.C."/>
            <person name="Han C."/>
            <person name="Tapia R."/>
            <person name="Larimer F."/>
            <person name="Land M."/>
            <person name="Hauser L."/>
            <person name="Kyrpides N."/>
            <person name="Mikhailova N."/>
            <person name="Weimer P.J."/>
            <person name="Stevenson D.M."/>
            <person name="Boyum J."/>
            <person name="Brumm P.I."/>
            <person name="Mead D."/>
        </authorList>
    </citation>
    <scope>NUCLEOTIDE SEQUENCE [LARGE SCALE GENOMIC DNA]</scope>
    <source>
        <strain evidence="7">ATCC 19169 / S85</strain>
        <strain evidence="4">S85</strain>
    </source>
</reference>
<gene>
    <name evidence="4" type="ordered locus">Fisuc_2862</name>
    <name evidence="5" type="ordered locus">FSU_0120</name>
</gene>
<evidence type="ECO:0000259" key="3">
    <source>
        <dbReference type="Pfam" id="PF09603"/>
    </source>
</evidence>
<accession>C9RNX6</accession>
<evidence type="ECO:0000313" key="7">
    <source>
        <dbReference type="Proteomes" id="UP000001497"/>
    </source>
</evidence>
<reference evidence="6" key="2">
    <citation type="submission" date="2010-08" db="EMBL/GenBank/DDBJ databases">
        <title>Complete sequence of Fibrobacter succinogenes subsp. succinogenes S85.</title>
        <authorList>
            <person name="Durkin A.S."/>
            <person name="Nelson K.E."/>
            <person name="Morrison M."/>
            <person name="Forsberg C.W."/>
            <person name="Wilson D.B."/>
            <person name="Russell J.B."/>
            <person name="Cann I.K.O."/>
            <person name="Mackie R.I."/>
            <person name="White B.A."/>
        </authorList>
    </citation>
    <scope>NUCLEOTIDE SEQUENCE [LARGE SCALE GENOMIC DNA]</scope>
    <source>
        <strain evidence="6">ATCC 19169 / S85</strain>
    </source>
</reference>
<feature type="chain" id="PRO_5003000309" evidence="2">
    <location>
        <begin position="20"/>
        <end position="526"/>
    </location>
</feature>
<feature type="signal peptide" evidence="2">
    <location>
        <begin position="1"/>
        <end position="19"/>
    </location>
</feature>
<evidence type="ECO:0000256" key="2">
    <source>
        <dbReference type="SAM" id="SignalP"/>
    </source>
</evidence>
<reference evidence="5" key="3">
    <citation type="submission" date="2010-08" db="EMBL/GenBank/DDBJ databases">
        <authorList>
            <person name="Durkin A.S."/>
            <person name="Nelson K.E."/>
            <person name="Morrison M."/>
            <person name="Forsberg C.W."/>
            <person name="Wilson D.B."/>
            <person name="Russell J.B."/>
            <person name="Cann I.K.O."/>
            <person name="Mackie R.I."/>
            <person name="White B.A."/>
        </authorList>
    </citation>
    <scope>NUCLEOTIDE SEQUENCE</scope>
    <source>
        <strain evidence="5">S85</strain>
    </source>
</reference>
<dbReference type="KEGG" id="fsu:Fisuc_2862"/>
<keyword evidence="5" id="KW-0449">Lipoprotein</keyword>
<sequence>MKLLRTLAVAATLALVACGDENAVALNEPPVSSQEDSSSSSDVIETSSCSETVVTSSSSQTPSTEISNGSIITDGQVIDLRDGRTYKTTVIGNQVWMAENLKLDVTQYVDDGAYKDEYNFYDALWSGVRSREISDTSEHFYPWDIAIDTAGIFGSSAKGCDHETPCDLTGMVRGICPEGFHVPNPTEIEQLTRAIGGKCGTSKKLKAKQSGWIFDNGTDEFGFAAIPTGYNVVYWGDGMNGFTFDYELNPQGKFLTTVDTLTWNIAIDADYAISYREEYEVVDFTEEYHWYMCSLRCLRDEPAGVDWVDPPEPTSPALPEFEYGEFTDERDGQTYKTVVINGKTWMDQNLNYVFDVVDTNAACRLNEENDDDEEYEDECKKSSDYSCKHPLIGSPVSCKNKYSIDDTYCKEHEATCKNYGKFYTWNQALIACPSGWHLPDNNEIEDFMESINPYTVYEGECLLKHTRFKKIEDPDLNKLLYKDFGMDYFQMQFWTSTIANFNDDYANTSGYACHKTDLQNVRCVKD</sequence>
<feature type="region of interest" description="Disordered" evidence="1">
    <location>
        <begin position="27"/>
        <end position="68"/>
    </location>
</feature>
<keyword evidence="2" id="KW-0732">Signal</keyword>
<dbReference type="EMBL" id="CP001792">
    <property type="protein sequence ID" value="ACX76444.1"/>
    <property type="molecule type" value="Genomic_DNA"/>
</dbReference>
<dbReference type="NCBIfam" id="TIGR02145">
    <property type="entry name" value="Fib_succ_major"/>
    <property type="match status" value="2"/>
</dbReference>
<feature type="domain" description="Fibrobacter succinogenes major paralogous" evidence="3">
    <location>
        <begin position="91"/>
        <end position="232"/>
    </location>
</feature>
<dbReference type="RefSeq" id="WP_014544973.1">
    <property type="nucleotide sequence ID" value="NC_013410.1"/>
</dbReference>
<organism evidence="5 6">
    <name type="scientific">Fibrobacter succinogenes (strain ATCC 19169 / S85)</name>
    <dbReference type="NCBI Taxonomy" id="59374"/>
    <lineage>
        <taxon>Bacteria</taxon>
        <taxon>Pseudomonadati</taxon>
        <taxon>Fibrobacterota</taxon>
        <taxon>Fibrobacteria</taxon>
        <taxon>Fibrobacterales</taxon>
        <taxon>Fibrobacteraceae</taxon>
        <taxon>Fibrobacter</taxon>
    </lineage>
</organism>
<feature type="compositionally biased region" description="Low complexity" evidence="1">
    <location>
        <begin position="28"/>
        <end position="67"/>
    </location>
</feature>
<evidence type="ECO:0000256" key="1">
    <source>
        <dbReference type="SAM" id="MobiDB-lite"/>
    </source>
</evidence>
<evidence type="ECO:0000313" key="6">
    <source>
        <dbReference type="Proteomes" id="UP000000517"/>
    </source>
</evidence>
<dbReference type="Pfam" id="PF09603">
    <property type="entry name" value="Fib_succ_major"/>
    <property type="match status" value="1"/>
</dbReference>
<dbReference type="InterPro" id="IPR011871">
    <property type="entry name" value="Fib_succ_major"/>
</dbReference>
<dbReference type="eggNOG" id="COG4704">
    <property type="taxonomic scope" value="Bacteria"/>
</dbReference>
<dbReference type="PROSITE" id="PS51257">
    <property type="entry name" value="PROKAR_LIPOPROTEIN"/>
    <property type="match status" value="1"/>
</dbReference>
<dbReference type="HOGENOM" id="CLU_476300_0_0_0"/>
<dbReference type="AlphaFoldDB" id="C9RNX6"/>
<dbReference type="OrthoDB" id="9902614at2"/>
<keyword evidence="7" id="KW-1185">Reference proteome</keyword>
<proteinExistence type="predicted"/>
<dbReference type="Proteomes" id="UP000000517">
    <property type="component" value="Chromosome"/>
</dbReference>
<name>C9RNX6_FIBSS</name>
<evidence type="ECO:0000313" key="4">
    <source>
        <dbReference type="EMBL" id="ACX76444.1"/>
    </source>
</evidence>